<dbReference type="PANTHER" id="PTHR13604:SF0">
    <property type="entry name" value="ABASIC SITE PROCESSING PROTEIN HMCES"/>
    <property type="match status" value="1"/>
</dbReference>
<protein>
    <recommendedName>
        <fullName evidence="8">Abasic site processing protein</fullName>
        <ecNumber evidence="8">3.4.-.-</ecNumber>
    </recommendedName>
</protein>
<proteinExistence type="inferred from homology"/>
<evidence type="ECO:0000256" key="2">
    <source>
        <dbReference type="ARBA" id="ARBA00022670"/>
    </source>
</evidence>
<keyword evidence="10" id="KW-1185">Reference proteome</keyword>
<dbReference type="GO" id="GO:0008233">
    <property type="term" value="F:peptidase activity"/>
    <property type="evidence" value="ECO:0007669"/>
    <property type="project" value="UniProtKB-KW"/>
</dbReference>
<dbReference type="EMBL" id="QXJC01000010">
    <property type="protein sequence ID" value="RID97187.1"/>
    <property type="molecule type" value="Genomic_DNA"/>
</dbReference>
<dbReference type="GO" id="GO:0003697">
    <property type="term" value="F:single-stranded DNA binding"/>
    <property type="evidence" value="ECO:0007669"/>
    <property type="project" value="InterPro"/>
</dbReference>
<keyword evidence="2 8" id="KW-0645">Protease</keyword>
<keyword evidence="5" id="KW-0190">Covalent protein-DNA linkage</keyword>
<dbReference type="Pfam" id="PF02586">
    <property type="entry name" value="SRAP"/>
    <property type="match status" value="1"/>
</dbReference>
<keyword evidence="3" id="KW-0227">DNA damage</keyword>
<dbReference type="SUPFAM" id="SSF143081">
    <property type="entry name" value="BB1717-like"/>
    <property type="match status" value="1"/>
</dbReference>
<evidence type="ECO:0000256" key="7">
    <source>
        <dbReference type="ARBA" id="ARBA00023239"/>
    </source>
</evidence>
<name>A0A398C7J2_9BURK</name>
<evidence type="ECO:0000313" key="9">
    <source>
        <dbReference type="EMBL" id="RID97187.1"/>
    </source>
</evidence>
<dbReference type="GO" id="GO:0006508">
    <property type="term" value="P:proteolysis"/>
    <property type="evidence" value="ECO:0007669"/>
    <property type="project" value="UniProtKB-KW"/>
</dbReference>
<dbReference type="GO" id="GO:0106300">
    <property type="term" value="P:protein-DNA covalent cross-linking repair"/>
    <property type="evidence" value="ECO:0007669"/>
    <property type="project" value="InterPro"/>
</dbReference>
<dbReference type="InterPro" id="IPR036590">
    <property type="entry name" value="SRAP-like"/>
</dbReference>
<dbReference type="EC" id="3.4.-.-" evidence="8"/>
<keyword evidence="6" id="KW-0238">DNA-binding</keyword>
<evidence type="ECO:0000256" key="1">
    <source>
        <dbReference type="ARBA" id="ARBA00008136"/>
    </source>
</evidence>
<dbReference type="InterPro" id="IPR003738">
    <property type="entry name" value="SRAP"/>
</dbReference>
<comment type="similarity">
    <text evidence="1 8">Belongs to the SOS response-associated peptidase family.</text>
</comment>
<comment type="caution">
    <text evidence="9">The sequence shown here is derived from an EMBL/GenBank/DDBJ whole genome shotgun (WGS) entry which is preliminary data.</text>
</comment>
<dbReference type="Gene3D" id="3.90.1680.10">
    <property type="entry name" value="SOS response associated peptidase-like"/>
    <property type="match status" value="1"/>
</dbReference>
<evidence type="ECO:0000256" key="4">
    <source>
        <dbReference type="ARBA" id="ARBA00022801"/>
    </source>
</evidence>
<organism evidence="9 10">
    <name type="scientific">Simplicispira hankyongi</name>
    <dbReference type="NCBI Taxonomy" id="2315688"/>
    <lineage>
        <taxon>Bacteria</taxon>
        <taxon>Pseudomonadati</taxon>
        <taxon>Pseudomonadota</taxon>
        <taxon>Betaproteobacteria</taxon>
        <taxon>Burkholderiales</taxon>
        <taxon>Comamonadaceae</taxon>
        <taxon>Simplicispira</taxon>
    </lineage>
</organism>
<evidence type="ECO:0000256" key="3">
    <source>
        <dbReference type="ARBA" id="ARBA00022763"/>
    </source>
</evidence>
<keyword evidence="7" id="KW-0456">Lyase</keyword>
<dbReference type="Proteomes" id="UP000266302">
    <property type="component" value="Unassembled WGS sequence"/>
</dbReference>
<evidence type="ECO:0000256" key="8">
    <source>
        <dbReference type="RuleBase" id="RU364100"/>
    </source>
</evidence>
<dbReference type="RefSeq" id="WP_119110413.1">
    <property type="nucleotide sequence ID" value="NZ_QXJC01000010.1"/>
</dbReference>
<accession>A0A398C7J2</accession>
<sequence length="213" mass="24319">MCSHYQGIKQEEAYRKVFRADPPAVEGKEDMWPCYQGSFIRRHPHAEVGDDAVPPREALLGQYGLVPHWADDLKLGRSTYNARSETVATKPSFRDAWRHARHCIIPAMAIYEPDWRSGKAAPTRISRADGQPMGIAGLWDQWKSPRGEVVHSFTMLTINADHHPLMNLFHKPTDEKRMVVILEPEQFDDWLQAPASCSMEFLRPFPAESLRVG</sequence>
<dbReference type="OrthoDB" id="6192129at2"/>
<gene>
    <name evidence="9" type="ORF">D3F03_15775</name>
</gene>
<dbReference type="AlphaFoldDB" id="A0A398C7J2"/>
<dbReference type="GO" id="GO:0016829">
    <property type="term" value="F:lyase activity"/>
    <property type="evidence" value="ECO:0007669"/>
    <property type="project" value="UniProtKB-KW"/>
</dbReference>
<evidence type="ECO:0000256" key="6">
    <source>
        <dbReference type="ARBA" id="ARBA00023125"/>
    </source>
</evidence>
<dbReference type="PANTHER" id="PTHR13604">
    <property type="entry name" value="DC12-RELATED"/>
    <property type="match status" value="1"/>
</dbReference>
<reference evidence="9 10" key="1">
    <citation type="submission" date="2018-09" db="EMBL/GenBank/DDBJ databases">
        <title>Draft genome of Simplicispira sp. NY-02.</title>
        <authorList>
            <person name="Im W.T."/>
        </authorList>
    </citation>
    <scope>NUCLEOTIDE SEQUENCE [LARGE SCALE GENOMIC DNA]</scope>
    <source>
        <strain evidence="9 10">NY-02</strain>
    </source>
</reference>
<keyword evidence="4 8" id="KW-0378">Hydrolase</keyword>
<evidence type="ECO:0000313" key="10">
    <source>
        <dbReference type="Proteomes" id="UP000266302"/>
    </source>
</evidence>
<evidence type="ECO:0000256" key="5">
    <source>
        <dbReference type="ARBA" id="ARBA00023124"/>
    </source>
</evidence>